<evidence type="ECO:0000259" key="2">
    <source>
        <dbReference type="PROSITE" id="PS51502"/>
    </source>
</evidence>
<comment type="subunit">
    <text evidence="1">Homodimer.</text>
</comment>
<dbReference type="STRING" id="616991.GCA_000733925_02006"/>
<reference evidence="3 4" key="1">
    <citation type="submission" date="2017-07" db="EMBL/GenBank/DDBJ databases">
        <title>Genome Sequence of Arenibacter algicola Strain SMS7 Isolated from a culture of the Diatom Skeletonema marinoi.</title>
        <authorList>
            <person name="Topel M."/>
            <person name="Pinder M.I.M."/>
            <person name="Johansson O.N."/>
            <person name="Kourtchenko O."/>
            <person name="Godhe A."/>
            <person name="Clarke A.K."/>
        </authorList>
    </citation>
    <scope>NUCLEOTIDE SEQUENCE [LARGE SCALE GENOMIC DNA]</scope>
    <source>
        <strain evidence="3 4">SMS7</strain>
    </source>
</reference>
<evidence type="ECO:0000313" key="4">
    <source>
        <dbReference type="Proteomes" id="UP000204551"/>
    </source>
</evidence>
<dbReference type="eggNOG" id="ENOG5032U0B">
    <property type="taxonomic scope" value="Bacteria"/>
</dbReference>
<dbReference type="Pfam" id="PF07876">
    <property type="entry name" value="Dabb"/>
    <property type="match status" value="1"/>
</dbReference>
<dbReference type="PROSITE" id="PS51502">
    <property type="entry name" value="S_R_A_B_BARREL"/>
    <property type="match status" value="1"/>
</dbReference>
<protein>
    <submittedName>
        <fullName evidence="3">Stress responsive A/B Barrel Domain protein</fullName>
    </submittedName>
</protein>
<dbReference type="PANTHER" id="PTHR33178">
    <property type="match status" value="1"/>
</dbReference>
<dbReference type="InterPro" id="IPR011008">
    <property type="entry name" value="Dimeric_a/b-barrel"/>
</dbReference>
<feature type="domain" description="Stress-response A/B barrel" evidence="2">
    <location>
        <begin position="2"/>
        <end position="93"/>
    </location>
</feature>
<proteinExistence type="predicted"/>
<evidence type="ECO:0000313" key="3">
    <source>
        <dbReference type="EMBL" id="ASO07182.1"/>
    </source>
</evidence>
<organism evidence="3 4">
    <name type="scientific">Arenibacter algicola</name>
    <dbReference type="NCBI Taxonomy" id="616991"/>
    <lineage>
        <taxon>Bacteria</taxon>
        <taxon>Pseudomonadati</taxon>
        <taxon>Bacteroidota</taxon>
        <taxon>Flavobacteriia</taxon>
        <taxon>Flavobacteriales</taxon>
        <taxon>Flavobacteriaceae</taxon>
        <taxon>Arenibacter</taxon>
    </lineage>
</organism>
<name>A0A221V0S9_9FLAO</name>
<dbReference type="Proteomes" id="UP000204551">
    <property type="component" value="Chromosome"/>
</dbReference>
<evidence type="ECO:0000256" key="1">
    <source>
        <dbReference type="ARBA" id="ARBA00011738"/>
    </source>
</evidence>
<dbReference type="PANTHER" id="PTHR33178:SF10">
    <property type="entry name" value="STRESS-RESPONSE A_B BARREL DOMAIN-CONTAINING PROTEIN"/>
    <property type="match status" value="1"/>
</dbReference>
<dbReference type="RefSeq" id="WP_093979512.1">
    <property type="nucleotide sequence ID" value="NZ_CP022515.1"/>
</dbReference>
<dbReference type="AlphaFoldDB" id="A0A221V0S9"/>
<dbReference type="SMART" id="SM00886">
    <property type="entry name" value="Dabb"/>
    <property type="match status" value="1"/>
</dbReference>
<gene>
    <name evidence="3" type="ORF">AREALGSMS7_03772</name>
</gene>
<sequence length="97" mass="11278">MIQHTVVLKLKYPKGSPEEKEFLSAAAKLKSIPGVHNFQSLRQIGKKNDFDYGLSMEFLNMAAYEVYNAHPDHIRFVKTYWAKSVEKFLEIDYKPIV</sequence>
<dbReference type="Gene3D" id="3.30.70.100">
    <property type="match status" value="1"/>
</dbReference>
<dbReference type="EMBL" id="CP022515">
    <property type="protein sequence ID" value="ASO07182.1"/>
    <property type="molecule type" value="Genomic_DNA"/>
</dbReference>
<dbReference type="InterPro" id="IPR044662">
    <property type="entry name" value="HS1/DABB1-like"/>
</dbReference>
<dbReference type="InterPro" id="IPR013097">
    <property type="entry name" value="Dabb"/>
</dbReference>
<accession>A0A221V0S9</accession>
<dbReference type="SUPFAM" id="SSF54909">
    <property type="entry name" value="Dimeric alpha+beta barrel"/>
    <property type="match status" value="1"/>
</dbReference>
<dbReference type="KEGG" id="aalg:AREALGSMS7_03772"/>